<dbReference type="InterPro" id="IPR050111">
    <property type="entry name" value="C-type_lectin/snaclec_domain"/>
</dbReference>
<evidence type="ECO:0000256" key="2">
    <source>
        <dbReference type="SAM" id="SignalP"/>
    </source>
</evidence>
<protein>
    <submittedName>
        <fullName evidence="4">C-type lectin</fullName>
    </submittedName>
</protein>
<feature type="domain" description="C-type lectin" evidence="3">
    <location>
        <begin position="26"/>
        <end position="148"/>
    </location>
</feature>
<dbReference type="InterPro" id="IPR018378">
    <property type="entry name" value="C-type_lectin_CS"/>
</dbReference>
<accession>H8XW48</accession>
<dbReference type="AlphaFoldDB" id="H8XW48"/>
<reference evidence="4" key="1">
    <citation type="journal article" date="2012" name="Fish Shellfish Immunol.">
        <title>A scallop C-type lectin from Argopecten irradians (AiCTL5) with activities of lipopolysaccharide binding and Gram-negative bacteria agglutination.</title>
        <authorList>
            <person name="Mu C."/>
            <person name="Song X."/>
            <person name="Zhao J."/>
            <person name="Wang L."/>
            <person name="Qiu L."/>
            <person name="Zhang H."/>
            <person name="Zhou Z."/>
            <person name="Wang M."/>
            <person name="Song L."/>
            <person name="Wang C."/>
        </authorList>
    </citation>
    <scope>NUCLEOTIDE SEQUENCE</scope>
</reference>
<name>H8XW48_ARGIR</name>
<feature type="signal peptide" evidence="2">
    <location>
        <begin position="1"/>
        <end position="17"/>
    </location>
</feature>
<dbReference type="PROSITE" id="PS50041">
    <property type="entry name" value="C_TYPE_LECTIN_2"/>
    <property type="match status" value="1"/>
</dbReference>
<keyword evidence="4" id="KW-0430">Lectin</keyword>
<keyword evidence="2" id="KW-0732">Signal</keyword>
<dbReference type="InterPro" id="IPR016187">
    <property type="entry name" value="CTDL_fold"/>
</dbReference>
<dbReference type="CDD" id="cd00037">
    <property type="entry name" value="CLECT"/>
    <property type="match status" value="1"/>
</dbReference>
<dbReference type="InterPro" id="IPR016186">
    <property type="entry name" value="C-type_lectin-like/link_sf"/>
</dbReference>
<proteinExistence type="evidence at transcript level"/>
<organism evidence="4">
    <name type="scientific">Argopecten irradians</name>
    <name type="common">Bay scallop</name>
    <name type="synonym">Aequipecten irradians</name>
    <dbReference type="NCBI Taxonomy" id="31199"/>
    <lineage>
        <taxon>Eukaryota</taxon>
        <taxon>Metazoa</taxon>
        <taxon>Spiralia</taxon>
        <taxon>Lophotrochozoa</taxon>
        <taxon>Mollusca</taxon>
        <taxon>Bivalvia</taxon>
        <taxon>Autobranchia</taxon>
        <taxon>Pteriomorphia</taxon>
        <taxon>Pectinida</taxon>
        <taxon>Pectinoidea</taxon>
        <taxon>Pectinidae</taxon>
        <taxon>Argopecten</taxon>
    </lineage>
</organism>
<dbReference type="InterPro" id="IPR001304">
    <property type="entry name" value="C-type_lectin-like"/>
</dbReference>
<evidence type="ECO:0000256" key="1">
    <source>
        <dbReference type="ARBA" id="ARBA00023157"/>
    </source>
</evidence>
<dbReference type="GO" id="GO:0030246">
    <property type="term" value="F:carbohydrate binding"/>
    <property type="evidence" value="ECO:0007669"/>
    <property type="project" value="UniProtKB-KW"/>
</dbReference>
<dbReference type="EMBL" id="HM113531">
    <property type="protein sequence ID" value="ADL27440.1"/>
    <property type="molecule type" value="mRNA"/>
</dbReference>
<dbReference type="SMART" id="SM00034">
    <property type="entry name" value="CLECT"/>
    <property type="match status" value="1"/>
</dbReference>
<evidence type="ECO:0000313" key="4">
    <source>
        <dbReference type="EMBL" id="ADL27440.1"/>
    </source>
</evidence>
<dbReference type="PRINTS" id="PR01504">
    <property type="entry name" value="PNCREATITSAP"/>
</dbReference>
<dbReference type="SUPFAM" id="SSF56436">
    <property type="entry name" value="C-type lectin-like"/>
    <property type="match status" value="1"/>
</dbReference>
<evidence type="ECO:0000259" key="3">
    <source>
        <dbReference type="PROSITE" id="PS50041"/>
    </source>
</evidence>
<dbReference type="PANTHER" id="PTHR22803">
    <property type="entry name" value="MANNOSE, PHOSPHOLIPASE, LECTIN RECEPTOR RELATED"/>
    <property type="match status" value="1"/>
</dbReference>
<sequence length="172" mass="19804">MMFCIGLVILAFVQAQASCPHGWTLEGTSCYHIGREELTWTDAQRMCEHHKNSYLARVETEVEDKAIQEMIRAQGHHSHKFWLGATDWTVEGEWQWEPEGSASFTYSNWAHHQPNDHGGNDNCMSMEGESMFHWYDDNCSNKKKYICETAPSVDMTTVEYLTTKSPSFQTDV</sequence>
<dbReference type="Pfam" id="PF00059">
    <property type="entry name" value="Lectin_C"/>
    <property type="match status" value="1"/>
</dbReference>
<dbReference type="Gene3D" id="3.10.100.10">
    <property type="entry name" value="Mannose-Binding Protein A, subunit A"/>
    <property type="match status" value="1"/>
</dbReference>
<keyword evidence="1" id="KW-1015">Disulfide bond</keyword>
<feature type="chain" id="PRO_5003617807" evidence="2">
    <location>
        <begin position="18"/>
        <end position="172"/>
    </location>
</feature>
<gene>
    <name evidence="4" type="primary">CTL5</name>
</gene>
<dbReference type="PROSITE" id="PS00615">
    <property type="entry name" value="C_TYPE_LECTIN_1"/>
    <property type="match status" value="1"/>
</dbReference>